<evidence type="ECO:0000313" key="4">
    <source>
        <dbReference type="Proteomes" id="UP001148838"/>
    </source>
</evidence>
<dbReference type="SMART" id="SM01340">
    <property type="entry name" value="DNA_mis_repair"/>
    <property type="match status" value="1"/>
</dbReference>
<evidence type="ECO:0000256" key="1">
    <source>
        <dbReference type="SAM" id="MobiDB-lite"/>
    </source>
</evidence>
<dbReference type="EMBL" id="JAJSOF020000015">
    <property type="protein sequence ID" value="KAJ4440837.1"/>
    <property type="molecule type" value="Genomic_DNA"/>
</dbReference>
<sequence length="235" mass="26683">MPRYLITSSNLMQDISCPSIKVRESEQRHPLQLDFENGAALYQEYCLLKEMMQILKDLPTQERRDTILKTCSEPNLFECLCHCNKNHSEVGQANFRTLKKSFEQMYVPQERQPFIYMSLELDPRNVQPAKHEVHFLHEDSVIDKVRSAVESKLLGCKEILCTGDNAGEMSPGSSTESYPAFAHVGLRENPGKKPQPGNLSRPGIEPGPPGFVARRANRYFTGVDIHSVPNAMFCR</sequence>
<proteinExistence type="predicted"/>
<gene>
    <name evidence="3" type="ORF">ANN_10684</name>
</gene>
<protein>
    <recommendedName>
        <fullName evidence="2">DNA mismatch repair protein S5 domain-containing protein</fullName>
    </recommendedName>
</protein>
<feature type="domain" description="DNA mismatch repair protein S5" evidence="2">
    <location>
        <begin position="51"/>
        <end position="154"/>
    </location>
</feature>
<dbReference type="Gene3D" id="3.30.230.10">
    <property type="match status" value="1"/>
</dbReference>
<dbReference type="Pfam" id="PF01119">
    <property type="entry name" value="DNA_mis_repair"/>
    <property type="match status" value="1"/>
</dbReference>
<dbReference type="InterPro" id="IPR013507">
    <property type="entry name" value="DNA_mismatch_S5_2-like"/>
</dbReference>
<dbReference type="SUPFAM" id="SSF54211">
    <property type="entry name" value="Ribosomal protein S5 domain 2-like"/>
    <property type="match status" value="1"/>
</dbReference>
<feature type="region of interest" description="Disordered" evidence="1">
    <location>
        <begin position="187"/>
        <end position="206"/>
    </location>
</feature>
<reference evidence="3 4" key="1">
    <citation type="journal article" date="2022" name="Allergy">
        <title>Genome assembly and annotation of Periplaneta americana reveal a comprehensive cockroach allergen profile.</title>
        <authorList>
            <person name="Wang L."/>
            <person name="Xiong Q."/>
            <person name="Saelim N."/>
            <person name="Wang L."/>
            <person name="Nong W."/>
            <person name="Wan A.T."/>
            <person name="Shi M."/>
            <person name="Liu X."/>
            <person name="Cao Q."/>
            <person name="Hui J.H.L."/>
            <person name="Sookrung N."/>
            <person name="Leung T.F."/>
            <person name="Tungtrongchitr A."/>
            <person name="Tsui S.K.W."/>
        </authorList>
    </citation>
    <scope>NUCLEOTIDE SEQUENCE [LARGE SCALE GENOMIC DNA]</scope>
    <source>
        <strain evidence="3">PWHHKU_190912</strain>
    </source>
</reference>
<comment type="caution">
    <text evidence="3">The sequence shown here is derived from an EMBL/GenBank/DDBJ whole genome shotgun (WGS) entry which is preliminary data.</text>
</comment>
<name>A0ABQ8T4L3_PERAM</name>
<keyword evidence="4" id="KW-1185">Reference proteome</keyword>
<dbReference type="InterPro" id="IPR020568">
    <property type="entry name" value="Ribosomal_Su5_D2-typ_SF"/>
</dbReference>
<accession>A0ABQ8T4L3</accession>
<evidence type="ECO:0000313" key="3">
    <source>
        <dbReference type="EMBL" id="KAJ4440837.1"/>
    </source>
</evidence>
<dbReference type="Proteomes" id="UP001148838">
    <property type="component" value="Unassembled WGS sequence"/>
</dbReference>
<evidence type="ECO:0000259" key="2">
    <source>
        <dbReference type="SMART" id="SM01340"/>
    </source>
</evidence>
<organism evidence="3 4">
    <name type="scientific">Periplaneta americana</name>
    <name type="common">American cockroach</name>
    <name type="synonym">Blatta americana</name>
    <dbReference type="NCBI Taxonomy" id="6978"/>
    <lineage>
        <taxon>Eukaryota</taxon>
        <taxon>Metazoa</taxon>
        <taxon>Ecdysozoa</taxon>
        <taxon>Arthropoda</taxon>
        <taxon>Hexapoda</taxon>
        <taxon>Insecta</taxon>
        <taxon>Pterygota</taxon>
        <taxon>Neoptera</taxon>
        <taxon>Polyneoptera</taxon>
        <taxon>Dictyoptera</taxon>
        <taxon>Blattodea</taxon>
        <taxon>Blattoidea</taxon>
        <taxon>Blattidae</taxon>
        <taxon>Blattinae</taxon>
        <taxon>Periplaneta</taxon>
    </lineage>
</organism>
<dbReference type="InterPro" id="IPR014721">
    <property type="entry name" value="Ribsml_uS5_D2-typ_fold_subgr"/>
</dbReference>